<dbReference type="EMBL" id="FNYT01000006">
    <property type="protein sequence ID" value="SEI99650.1"/>
    <property type="molecule type" value="Genomic_DNA"/>
</dbReference>
<dbReference type="Proteomes" id="UP000199280">
    <property type="component" value="Unassembled WGS sequence"/>
</dbReference>
<dbReference type="EMBL" id="FJNB01000007">
    <property type="protein sequence ID" value="CZQ93922.1"/>
    <property type="molecule type" value="Genomic_DNA"/>
</dbReference>
<dbReference type="Pfam" id="PF08378">
    <property type="entry name" value="NERD"/>
    <property type="match status" value="1"/>
</dbReference>
<evidence type="ECO:0000313" key="5">
    <source>
        <dbReference type="Proteomes" id="UP000199280"/>
    </source>
</evidence>
<gene>
    <name evidence="3" type="ORF">SAMN05216375_10622</name>
    <name evidence="2" type="ORF">TR210_1172</name>
</gene>
<sequence length="256" mass="29705">MLDASKPLMFPEKELLKLEILPVILLLGIVLRIFLSELSPKPKKYPGHNRYRRTAYNDASGNSVLATLFDPGNFGEFLTYSCLENLGEQHKMLVNVYLPKADGTTTEIDLIMVSATGIYVFESKDYSGWIFGDENNRYWKQTFRGGRHYQFYNPIWQNKKHIGVLKQHLGLGDEVFLSYIVFGEDCVLKKMLVRSADVKVMNRNELMDEIMEDMARRPEIFTSLEIEQIHNELSRYARVDDATKQAHIDAMKWRNL</sequence>
<protein>
    <submittedName>
        <fullName evidence="3">Nuclease-related domain-containing protein</fullName>
    </submittedName>
</protein>
<evidence type="ECO:0000313" key="4">
    <source>
        <dbReference type="Proteomes" id="UP000076878"/>
    </source>
</evidence>
<accession>A0A143YLV4</accession>
<dbReference type="STRING" id="640938.TR210_1172"/>
<evidence type="ECO:0000259" key="1">
    <source>
        <dbReference type="PROSITE" id="PS50965"/>
    </source>
</evidence>
<keyword evidence="5" id="KW-1185">Reference proteome</keyword>
<dbReference type="PROSITE" id="PS50965">
    <property type="entry name" value="NERD"/>
    <property type="match status" value="1"/>
</dbReference>
<dbReference type="InterPro" id="IPR011528">
    <property type="entry name" value="NERD"/>
</dbReference>
<proteinExistence type="predicted"/>
<evidence type="ECO:0000313" key="3">
    <source>
        <dbReference type="EMBL" id="SEI99650.1"/>
    </source>
</evidence>
<reference evidence="2 4" key="1">
    <citation type="submission" date="2016-02" db="EMBL/GenBank/DDBJ databases">
        <authorList>
            <person name="Wen L."/>
            <person name="He K."/>
            <person name="Yang H."/>
        </authorList>
    </citation>
    <scope>NUCLEOTIDE SEQUENCE [LARGE SCALE GENOMIC DNA]</scope>
    <source>
        <strain evidence="2">Trichococcus_R210</strain>
    </source>
</reference>
<reference evidence="3 5" key="2">
    <citation type="submission" date="2016-10" db="EMBL/GenBank/DDBJ databases">
        <authorList>
            <person name="Varghese N."/>
            <person name="Submissions S."/>
        </authorList>
    </citation>
    <scope>NUCLEOTIDE SEQUENCE [LARGE SCALE GENOMIC DNA]</scope>
    <source>
        <strain evidence="3 5">DSM 22150</strain>
    </source>
</reference>
<evidence type="ECO:0000313" key="2">
    <source>
        <dbReference type="EMBL" id="CZQ93922.1"/>
    </source>
</evidence>
<dbReference type="OrthoDB" id="5782056at2"/>
<dbReference type="Proteomes" id="UP000076878">
    <property type="component" value="Unassembled WGS sequence"/>
</dbReference>
<organism evidence="2 4">
    <name type="scientific">Trichococcus ilyis</name>
    <dbReference type="NCBI Taxonomy" id="640938"/>
    <lineage>
        <taxon>Bacteria</taxon>
        <taxon>Bacillati</taxon>
        <taxon>Bacillota</taxon>
        <taxon>Bacilli</taxon>
        <taxon>Lactobacillales</taxon>
        <taxon>Carnobacteriaceae</taxon>
        <taxon>Trichococcus</taxon>
    </lineage>
</organism>
<feature type="domain" description="NERD" evidence="1">
    <location>
        <begin position="71"/>
        <end position="188"/>
    </location>
</feature>
<dbReference type="AlphaFoldDB" id="A0A143YLV4"/>
<name>A0A143YLV4_9LACT</name>